<keyword evidence="4" id="KW-1185">Reference proteome</keyword>
<organism evidence="3 4">
    <name type="scientific">Ahrensia kielensis</name>
    <dbReference type="NCBI Taxonomy" id="76980"/>
    <lineage>
        <taxon>Bacteria</taxon>
        <taxon>Pseudomonadati</taxon>
        <taxon>Pseudomonadota</taxon>
        <taxon>Alphaproteobacteria</taxon>
        <taxon>Hyphomicrobiales</taxon>
        <taxon>Ahrensiaceae</taxon>
        <taxon>Ahrensia</taxon>
    </lineage>
</organism>
<feature type="transmembrane region" description="Helical" evidence="1">
    <location>
        <begin position="149"/>
        <end position="166"/>
    </location>
</feature>
<dbReference type="Pfam" id="PF00892">
    <property type="entry name" value="EamA"/>
    <property type="match status" value="2"/>
</dbReference>
<dbReference type="PANTHER" id="PTHR22911">
    <property type="entry name" value="ACYL-MALONYL CONDENSING ENZYME-RELATED"/>
    <property type="match status" value="1"/>
</dbReference>
<comment type="caution">
    <text evidence="3">The sequence shown here is derived from an EMBL/GenBank/DDBJ whole genome shotgun (WGS) entry which is preliminary data.</text>
</comment>
<dbReference type="InterPro" id="IPR000620">
    <property type="entry name" value="EamA_dom"/>
</dbReference>
<keyword evidence="1" id="KW-1133">Transmembrane helix</keyword>
<dbReference type="EMBL" id="JBBMQO010000003">
    <property type="protein sequence ID" value="MEM5501248.1"/>
    <property type="molecule type" value="Genomic_DNA"/>
</dbReference>
<evidence type="ECO:0000259" key="2">
    <source>
        <dbReference type="Pfam" id="PF00892"/>
    </source>
</evidence>
<keyword evidence="1" id="KW-0812">Transmembrane</keyword>
<proteinExistence type="predicted"/>
<feature type="transmembrane region" description="Helical" evidence="1">
    <location>
        <begin position="103"/>
        <end position="120"/>
    </location>
</feature>
<feature type="transmembrane region" description="Helical" evidence="1">
    <location>
        <begin position="267"/>
        <end position="285"/>
    </location>
</feature>
<evidence type="ECO:0000256" key="1">
    <source>
        <dbReference type="SAM" id="Phobius"/>
    </source>
</evidence>
<keyword evidence="1" id="KW-0472">Membrane</keyword>
<dbReference type="SUPFAM" id="SSF103481">
    <property type="entry name" value="Multidrug resistance efflux transporter EmrE"/>
    <property type="match status" value="2"/>
</dbReference>
<evidence type="ECO:0000313" key="4">
    <source>
        <dbReference type="Proteomes" id="UP001477870"/>
    </source>
</evidence>
<reference evidence="3 4" key="1">
    <citation type="submission" date="2024-03" db="EMBL/GenBank/DDBJ databases">
        <title>Community enrichment and isolation of bacterial strains for fucoidan degradation.</title>
        <authorList>
            <person name="Sichert A."/>
        </authorList>
    </citation>
    <scope>NUCLEOTIDE SEQUENCE [LARGE SCALE GENOMIC DNA]</scope>
    <source>
        <strain evidence="3 4">AS62</strain>
    </source>
</reference>
<evidence type="ECO:0000313" key="3">
    <source>
        <dbReference type="EMBL" id="MEM5501248.1"/>
    </source>
</evidence>
<dbReference type="RefSeq" id="WP_342847786.1">
    <property type="nucleotide sequence ID" value="NZ_JBBMQO010000003.1"/>
</dbReference>
<gene>
    <name evidence="3" type="ORF">WNY59_06560</name>
</gene>
<dbReference type="Proteomes" id="UP001477870">
    <property type="component" value="Unassembled WGS sequence"/>
</dbReference>
<feature type="transmembrane region" description="Helical" evidence="1">
    <location>
        <begin position="80"/>
        <end position="97"/>
    </location>
</feature>
<dbReference type="InterPro" id="IPR037185">
    <property type="entry name" value="EmrE-like"/>
</dbReference>
<feature type="transmembrane region" description="Helical" evidence="1">
    <location>
        <begin position="243"/>
        <end position="261"/>
    </location>
</feature>
<accession>A0ABU9T535</accession>
<feature type="transmembrane region" description="Helical" evidence="1">
    <location>
        <begin position="12"/>
        <end position="30"/>
    </location>
</feature>
<feature type="transmembrane region" description="Helical" evidence="1">
    <location>
        <begin position="42"/>
        <end position="60"/>
    </location>
</feature>
<feature type="domain" description="EamA" evidence="2">
    <location>
        <begin position="11"/>
        <end position="143"/>
    </location>
</feature>
<sequence>MALALIQNNLRAIILMVVSMALFAVEDAMIKFSSLKLDVGQILFVLSLAGFISFAIIARLQNEKLFTAKLLKTPVVLRNLGEIIAAFAFVTALTRMPLSNASAILQATPLMVTLGAAIFLKEPVGWRRWTAILIGFTGVIIIIRPGMAGFNAASILALIGVAGISLRDLATRRVDVNISTAVVSAIAFLTLAIPSYFLMEFQGGWQPINSATFWYLFTACLVGPAGYYCIVHSVRLGEMGTIAPFRYTRLIFAIFIGYFFLQERPDLLMIIGSILVIASGIYAIYRERIRALELKKLNPQPQ</sequence>
<feature type="domain" description="EamA" evidence="2">
    <location>
        <begin position="154"/>
        <end position="279"/>
    </location>
</feature>
<dbReference type="Gene3D" id="1.10.3730.20">
    <property type="match status" value="2"/>
</dbReference>
<name>A0ABU9T535_9HYPH</name>
<dbReference type="PANTHER" id="PTHR22911:SF135">
    <property type="entry name" value="BLR4310 PROTEIN"/>
    <property type="match status" value="1"/>
</dbReference>
<protein>
    <submittedName>
        <fullName evidence="3">DMT family transporter</fullName>
    </submittedName>
</protein>
<feature type="transmembrane region" description="Helical" evidence="1">
    <location>
        <begin position="127"/>
        <end position="143"/>
    </location>
</feature>
<feature type="transmembrane region" description="Helical" evidence="1">
    <location>
        <begin position="178"/>
        <end position="199"/>
    </location>
</feature>
<feature type="transmembrane region" description="Helical" evidence="1">
    <location>
        <begin position="211"/>
        <end position="231"/>
    </location>
</feature>